<proteinExistence type="predicted"/>
<feature type="region of interest" description="Disordered" evidence="1">
    <location>
        <begin position="1"/>
        <end position="24"/>
    </location>
</feature>
<accession>A0AAD1Y9N2</accession>
<feature type="region of interest" description="Disordered" evidence="1">
    <location>
        <begin position="33"/>
        <end position="52"/>
    </location>
</feature>
<dbReference type="EMBL" id="CAMPGE010029595">
    <property type="protein sequence ID" value="CAI2387074.1"/>
    <property type="molecule type" value="Genomic_DNA"/>
</dbReference>
<evidence type="ECO:0000313" key="3">
    <source>
        <dbReference type="Proteomes" id="UP001295684"/>
    </source>
</evidence>
<reference evidence="2" key="1">
    <citation type="submission" date="2023-07" db="EMBL/GenBank/DDBJ databases">
        <authorList>
            <consortium name="AG Swart"/>
            <person name="Singh M."/>
            <person name="Singh A."/>
            <person name="Seah K."/>
            <person name="Emmerich C."/>
        </authorList>
    </citation>
    <scope>NUCLEOTIDE SEQUENCE</scope>
    <source>
        <strain evidence="2">DP1</strain>
    </source>
</reference>
<organism evidence="2 3">
    <name type="scientific">Euplotes crassus</name>
    <dbReference type="NCBI Taxonomy" id="5936"/>
    <lineage>
        <taxon>Eukaryota</taxon>
        <taxon>Sar</taxon>
        <taxon>Alveolata</taxon>
        <taxon>Ciliophora</taxon>
        <taxon>Intramacronucleata</taxon>
        <taxon>Spirotrichea</taxon>
        <taxon>Hypotrichia</taxon>
        <taxon>Euplotida</taxon>
        <taxon>Euplotidae</taxon>
        <taxon>Moneuplotes</taxon>
    </lineage>
</organism>
<dbReference type="Gene3D" id="1.20.5.170">
    <property type="match status" value="1"/>
</dbReference>
<keyword evidence="3" id="KW-1185">Reference proteome</keyword>
<evidence type="ECO:0008006" key="4">
    <source>
        <dbReference type="Google" id="ProtNLM"/>
    </source>
</evidence>
<comment type="caution">
    <text evidence="2">The sequence shown here is derived from an EMBL/GenBank/DDBJ whole genome shotgun (WGS) entry which is preliminary data.</text>
</comment>
<evidence type="ECO:0000313" key="2">
    <source>
        <dbReference type="EMBL" id="CAI2387074.1"/>
    </source>
</evidence>
<gene>
    <name evidence="2" type="ORF">ECRASSUSDP1_LOCUS28701</name>
</gene>
<dbReference type="SUPFAM" id="SSF57959">
    <property type="entry name" value="Leucine zipper domain"/>
    <property type="match status" value="1"/>
</dbReference>
<evidence type="ECO:0000256" key="1">
    <source>
        <dbReference type="SAM" id="MobiDB-lite"/>
    </source>
</evidence>
<feature type="compositionally biased region" description="Basic residues" evidence="1">
    <location>
        <begin position="39"/>
        <end position="52"/>
    </location>
</feature>
<dbReference type="AlphaFoldDB" id="A0AAD1Y9N2"/>
<sequence length="415" mass="48031">MSDQSFEEEYMKKGRKRGRKRCIPEYAKDMSAEDLQKERNKRNAKKSRKKKKDYVEHLEKEIAKLSEELKGAKKIIATYKAREHLYQTGSQSGYSKLIMTQEQIKIKTEEFLKGRDSFPKDYLKYISTKFGADGTERRKVIKHAFKVIFDNLVPDAHKLFMQYNKMSKRVSREEIAAKMKKLKATKKAANELNGNEEIFYGLLLALNLDKDQKRSLAESQEYMHSIFTEYQEGIHSLVKNRNQFLRTMKKLKEYMVSTIKLLKPSQLISFSKFFRKVEHSPSIQFHELWEVNRGPSSSEETKEGVIVLSEDEPSENSDAEIPPVSESVIKSIEGDKDDGISKAMSTRNLEELKLKDDVMSHINQPEISLILNNGNQLDKIPHSDEIPCLEEGIDFGMSEDMCDYSVEGLYHSLLI</sequence>
<dbReference type="InterPro" id="IPR046347">
    <property type="entry name" value="bZIP_sf"/>
</dbReference>
<protein>
    <recommendedName>
        <fullName evidence="4">BZIP domain-containing protein</fullName>
    </recommendedName>
</protein>
<dbReference type="Proteomes" id="UP001295684">
    <property type="component" value="Unassembled WGS sequence"/>
</dbReference>
<dbReference type="GO" id="GO:0003700">
    <property type="term" value="F:DNA-binding transcription factor activity"/>
    <property type="evidence" value="ECO:0007669"/>
    <property type="project" value="InterPro"/>
</dbReference>
<name>A0AAD1Y9N2_EUPCR</name>